<keyword evidence="2" id="KW-0159">Chromosome partition</keyword>
<feature type="domain" description="ParB-like N-terminal" evidence="3">
    <location>
        <begin position="76"/>
        <end position="159"/>
    </location>
</feature>
<dbReference type="EMBL" id="SOAM01000001">
    <property type="protein sequence ID" value="TDS79512.1"/>
    <property type="molecule type" value="Genomic_DNA"/>
</dbReference>
<name>A0A4R7FP64_9MICO</name>
<dbReference type="Proteomes" id="UP000295344">
    <property type="component" value="Unassembled WGS sequence"/>
</dbReference>
<evidence type="ECO:0000313" key="4">
    <source>
        <dbReference type="EMBL" id="TDS79512.1"/>
    </source>
</evidence>
<dbReference type="GO" id="GO:0005694">
    <property type="term" value="C:chromosome"/>
    <property type="evidence" value="ECO:0007669"/>
    <property type="project" value="TreeGrafter"/>
</dbReference>
<proteinExistence type="inferred from homology"/>
<dbReference type="InterPro" id="IPR050336">
    <property type="entry name" value="Chromosome_partition/occlusion"/>
</dbReference>
<sequence length="316" mass="32946">MHVVSQRDSGFLNPVCGAHPIRSRRISEWDGVPADLSALCADCASVAAGIRGVETVEQGLDMFLGGSQAAPSVRLLEVAPATIQTECPLREAGDDLIASVATNGVVAPLVARRTTTGLLLVSGGRRLAAAQAVGLATVPVLVRDIDEQQAVIDGLLENLHRQDLNPIAQARAYVDALGMLEVTKEALADGLGVSRSALSHTVRLLALPDHLKDHIAAGRITAAHGRALLRLNSQPEAQDALADEILAGLSTRNAELAARRSAAPAAAPLLPDVAQLLAALLEAEVRVRAKGDSTEITIVVAHDDRSRVLELLGVAA</sequence>
<comment type="similarity">
    <text evidence="1">Belongs to the ParB family.</text>
</comment>
<organism evidence="4 5">
    <name type="scientific">Amnibacterium kyonggiense</name>
    <dbReference type="NCBI Taxonomy" id="595671"/>
    <lineage>
        <taxon>Bacteria</taxon>
        <taxon>Bacillati</taxon>
        <taxon>Actinomycetota</taxon>
        <taxon>Actinomycetes</taxon>
        <taxon>Micrococcales</taxon>
        <taxon>Microbacteriaceae</taxon>
        <taxon>Amnibacterium</taxon>
    </lineage>
</organism>
<dbReference type="SUPFAM" id="SSF109709">
    <property type="entry name" value="KorB DNA-binding domain-like"/>
    <property type="match status" value="1"/>
</dbReference>
<comment type="caution">
    <text evidence="4">The sequence shown here is derived from an EMBL/GenBank/DDBJ whole genome shotgun (WGS) entry which is preliminary data.</text>
</comment>
<dbReference type="InterPro" id="IPR003115">
    <property type="entry name" value="ParB_N"/>
</dbReference>
<evidence type="ECO:0000313" key="5">
    <source>
        <dbReference type="Proteomes" id="UP000295344"/>
    </source>
</evidence>
<dbReference type="Pfam" id="PF02195">
    <property type="entry name" value="ParB_N"/>
    <property type="match status" value="1"/>
</dbReference>
<dbReference type="GO" id="GO:0003677">
    <property type="term" value="F:DNA binding"/>
    <property type="evidence" value="ECO:0007669"/>
    <property type="project" value="InterPro"/>
</dbReference>
<dbReference type="Gene3D" id="3.90.1530.30">
    <property type="match status" value="1"/>
</dbReference>
<dbReference type="PANTHER" id="PTHR33375:SF1">
    <property type="entry name" value="CHROMOSOME-PARTITIONING PROTEIN PARB-RELATED"/>
    <property type="match status" value="1"/>
</dbReference>
<evidence type="ECO:0000256" key="2">
    <source>
        <dbReference type="ARBA" id="ARBA00022829"/>
    </source>
</evidence>
<dbReference type="PANTHER" id="PTHR33375">
    <property type="entry name" value="CHROMOSOME-PARTITIONING PROTEIN PARB-RELATED"/>
    <property type="match status" value="1"/>
</dbReference>
<evidence type="ECO:0000259" key="3">
    <source>
        <dbReference type="SMART" id="SM00470"/>
    </source>
</evidence>
<dbReference type="SUPFAM" id="SSF110849">
    <property type="entry name" value="ParB/Sulfiredoxin"/>
    <property type="match status" value="1"/>
</dbReference>
<dbReference type="InterPro" id="IPR004437">
    <property type="entry name" value="ParB/RepB/Spo0J"/>
</dbReference>
<dbReference type="Gene3D" id="1.10.10.2830">
    <property type="match status" value="1"/>
</dbReference>
<dbReference type="NCBIfam" id="TIGR00180">
    <property type="entry name" value="parB_part"/>
    <property type="match status" value="1"/>
</dbReference>
<evidence type="ECO:0000256" key="1">
    <source>
        <dbReference type="ARBA" id="ARBA00006295"/>
    </source>
</evidence>
<reference evidence="4 5" key="1">
    <citation type="submission" date="2019-03" db="EMBL/GenBank/DDBJ databases">
        <title>Genomic Encyclopedia of Archaeal and Bacterial Type Strains, Phase II (KMG-II): from individual species to whole genera.</title>
        <authorList>
            <person name="Goeker M."/>
        </authorList>
    </citation>
    <scope>NUCLEOTIDE SEQUENCE [LARGE SCALE GENOMIC DNA]</scope>
    <source>
        <strain evidence="4 5">DSM 24782</strain>
    </source>
</reference>
<accession>A0A4R7FP64</accession>
<gene>
    <name evidence="4" type="ORF">CLV52_0041</name>
</gene>
<dbReference type="Pfam" id="PF17762">
    <property type="entry name" value="HTH_ParB"/>
    <property type="match status" value="1"/>
</dbReference>
<protein>
    <submittedName>
        <fullName evidence="4">ParB/RepB/Spo0J family partition protein</fullName>
    </submittedName>
</protein>
<dbReference type="SMART" id="SM00470">
    <property type="entry name" value="ParB"/>
    <property type="match status" value="1"/>
</dbReference>
<dbReference type="FunFam" id="1.10.10.2830:FF:000001">
    <property type="entry name" value="Chromosome partitioning protein ParB"/>
    <property type="match status" value="1"/>
</dbReference>
<dbReference type="GO" id="GO:0007059">
    <property type="term" value="P:chromosome segregation"/>
    <property type="evidence" value="ECO:0007669"/>
    <property type="project" value="UniProtKB-KW"/>
</dbReference>
<dbReference type="InterPro" id="IPR036086">
    <property type="entry name" value="ParB/Sulfiredoxin_sf"/>
</dbReference>
<keyword evidence="5" id="KW-1185">Reference proteome</keyword>
<dbReference type="AlphaFoldDB" id="A0A4R7FP64"/>
<dbReference type="InterPro" id="IPR041468">
    <property type="entry name" value="HTH_ParB/Spo0J"/>
</dbReference>